<proteinExistence type="predicted"/>
<dbReference type="EMBL" id="BMPZ01000001">
    <property type="protein sequence ID" value="GGI67590.1"/>
    <property type="molecule type" value="Genomic_DNA"/>
</dbReference>
<protein>
    <submittedName>
        <fullName evidence="1">Flagella biosynthesis chaperone for FliD FliT</fullName>
    </submittedName>
</protein>
<comment type="caution">
    <text evidence="1">The sequence shown here is derived from an EMBL/GenBank/DDBJ whole genome shotgun (WGS) entry which is preliminary data.</text>
</comment>
<evidence type="ECO:0000313" key="2">
    <source>
        <dbReference type="Proteomes" id="UP000613743"/>
    </source>
</evidence>
<organism evidence="1 2">
    <name type="scientific">Shewanella gelidii</name>
    <dbReference type="NCBI Taxonomy" id="1642821"/>
    <lineage>
        <taxon>Bacteria</taxon>
        <taxon>Pseudomonadati</taxon>
        <taxon>Pseudomonadota</taxon>
        <taxon>Gammaproteobacteria</taxon>
        <taxon>Alteromonadales</taxon>
        <taxon>Shewanellaceae</taxon>
        <taxon>Shewanella</taxon>
    </lineage>
</organism>
<dbReference type="Proteomes" id="UP000613743">
    <property type="component" value="Unassembled WGS sequence"/>
</dbReference>
<keyword evidence="1" id="KW-0282">Flagellum</keyword>
<reference evidence="1" key="2">
    <citation type="submission" date="2020-09" db="EMBL/GenBank/DDBJ databases">
        <authorList>
            <person name="Sun Q."/>
            <person name="Ohkuma M."/>
        </authorList>
    </citation>
    <scope>NUCLEOTIDE SEQUENCE</scope>
    <source>
        <strain evidence="1">JCM 30804</strain>
    </source>
</reference>
<keyword evidence="2" id="KW-1185">Reference proteome</keyword>
<accession>A0A917JJN6</accession>
<sequence>MISQQHRELVQQLDHINLDCQTAFKQINDLKQAQEDEELVSKLQELISKRQISLDALIADSTFVDASYLERQLEMTLSLKVKAKKVMTRLQTDLHLGKKHQRQINAYKSVDANK</sequence>
<reference evidence="1" key="1">
    <citation type="journal article" date="2014" name="Int. J. Syst. Evol. Microbiol.">
        <title>Complete genome sequence of Corynebacterium casei LMG S-19264T (=DSM 44701T), isolated from a smear-ripened cheese.</title>
        <authorList>
            <consortium name="US DOE Joint Genome Institute (JGI-PGF)"/>
            <person name="Walter F."/>
            <person name="Albersmeier A."/>
            <person name="Kalinowski J."/>
            <person name="Ruckert C."/>
        </authorList>
    </citation>
    <scope>NUCLEOTIDE SEQUENCE</scope>
    <source>
        <strain evidence="1">JCM 30804</strain>
    </source>
</reference>
<dbReference type="AlphaFoldDB" id="A0A917JJN6"/>
<keyword evidence="1" id="KW-0969">Cilium</keyword>
<keyword evidence="1" id="KW-0966">Cell projection</keyword>
<evidence type="ECO:0000313" key="1">
    <source>
        <dbReference type="EMBL" id="GGI67590.1"/>
    </source>
</evidence>
<gene>
    <name evidence="1" type="primary">fliT</name>
    <name evidence="1" type="ORF">GCM10009332_01000</name>
</gene>
<dbReference type="RefSeq" id="WP_188916786.1">
    <property type="nucleotide sequence ID" value="NZ_BMPZ01000001.1"/>
</dbReference>
<name>A0A917JJN6_9GAMM</name>